<comment type="caution">
    <text evidence="2">The sequence shown here is derived from an EMBL/GenBank/DDBJ whole genome shotgun (WGS) entry which is preliminary data.</text>
</comment>
<feature type="domain" description="RNA ligase" evidence="1">
    <location>
        <begin position="39"/>
        <end position="207"/>
    </location>
</feature>
<dbReference type="EMBL" id="LAZR01055593">
    <property type="protein sequence ID" value="KKK76026.1"/>
    <property type="molecule type" value="Genomic_DNA"/>
</dbReference>
<protein>
    <recommendedName>
        <fullName evidence="1">RNA ligase domain-containing protein</fullName>
    </recommendedName>
</protein>
<dbReference type="Gene3D" id="3.30.1490.70">
    <property type="match status" value="1"/>
</dbReference>
<accession>A0A0F9AUZ4</accession>
<evidence type="ECO:0000313" key="2">
    <source>
        <dbReference type="EMBL" id="KKK76026.1"/>
    </source>
</evidence>
<proteinExistence type="predicted"/>
<dbReference type="InterPro" id="IPR021122">
    <property type="entry name" value="RNA_ligase_dom_REL/Rnl2"/>
</dbReference>
<dbReference type="Pfam" id="PF09414">
    <property type="entry name" value="RNA_ligase"/>
    <property type="match status" value="1"/>
</dbReference>
<evidence type="ECO:0000259" key="1">
    <source>
        <dbReference type="Pfam" id="PF09414"/>
    </source>
</evidence>
<gene>
    <name evidence="2" type="ORF">LCGC14_2867840</name>
</gene>
<name>A0A0F9AUZ4_9ZZZZ</name>
<organism evidence="2">
    <name type="scientific">marine sediment metagenome</name>
    <dbReference type="NCBI Taxonomy" id="412755"/>
    <lineage>
        <taxon>unclassified sequences</taxon>
        <taxon>metagenomes</taxon>
        <taxon>ecological metagenomes</taxon>
    </lineage>
</organism>
<dbReference type="Gene3D" id="3.30.470.30">
    <property type="entry name" value="DNA ligase/mRNA capping enzyme"/>
    <property type="match status" value="1"/>
</dbReference>
<sequence length="214" mass="23814">MKEYHKIPTVFKRDPADNHRTLLDGDYATPELEFLADNKWVFTEKVDGTNIRIMCAAHGYSVTFGGKTDNAQIPAFLVSELEQTFHALRPRRVLAEIFPDSGCLYGEGYGAKIQKSGGNYRSDQGFVLFDVNVGEWWLQRADVEDVASKLGLDVVPTIGCGTLRNMVERVREGFSSAWGSFPAEGIVARPETELCTRGGKRIITKVKCKDFADA</sequence>
<dbReference type="AlphaFoldDB" id="A0A0F9AUZ4"/>
<dbReference type="SUPFAM" id="SSF56091">
    <property type="entry name" value="DNA ligase/mRNA capping enzyme, catalytic domain"/>
    <property type="match status" value="1"/>
</dbReference>
<reference evidence="2" key="1">
    <citation type="journal article" date="2015" name="Nature">
        <title>Complex archaea that bridge the gap between prokaryotes and eukaryotes.</title>
        <authorList>
            <person name="Spang A."/>
            <person name="Saw J.H."/>
            <person name="Jorgensen S.L."/>
            <person name="Zaremba-Niedzwiedzka K."/>
            <person name="Martijn J."/>
            <person name="Lind A.E."/>
            <person name="van Eijk R."/>
            <person name="Schleper C."/>
            <person name="Guy L."/>
            <person name="Ettema T.J."/>
        </authorList>
    </citation>
    <scope>NUCLEOTIDE SEQUENCE</scope>
</reference>